<protein>
    <submittedName>
        <fullName evidence="2">Putative reactive intermediate/imine deaminase</fullName>
    </submittedName>
</protein>
<dbReference type="Proteomes" id="UP000316726">
    <property type="component" value="Chromosome 2"/>
</dbReference>
<dbReference type="Pfam" id="PF01042">
    <property type="entry name" value="Ribonuc_L-PSP"/>
    <property type="match status" value="1"/>
</dbReference>
<dbReference type="OrthoDB" id="309640at2759"/>
<dbReference type="InterPro" id="IPR006175">
    <property type="entry name" value="YjgF/YER057c/UK114"/>
</dbReference>
<dbReference type="GO" id="GO:0005739">
    <property type="term" value="C:mitochondrion"/>
    <property type="evidence" value="ECO:0007669"/>
    <property type="project" value="TreeGrafter"/>
</dbReference>
<dbReference type="InterPro" id="IPR006056">
    <property type="entry name" value="RidA"/>
</dbReference>
<keyword evidence="3" id="KW-1185">Reference proteome</keyword>
<accession>A0A5B8MEA2</accession>
<organism evidence="2 3">
    <name type="scientific">Chloropicon primus</name>
    <dbReference type="NCBI Taxonomy" id="1764295"/>
    <lineage>
        <taxon>Eukaryota</taxon>
        <taxon>Viridiplantae</taxon>
        <taxon>Chlorophyta</taxon>
        <taxon>Chloropicophyceae</taxon>
        <taxon>Chloropicales</taxon>
        <taxon>Chloropicaceae</taxon>
        <taxon>Chloropicon</taxon>
    </lineage>
</organism>
<dbReference type="CDD" id="cd00448">
    <property type="entry name" value="YjgF_YER057c_UK114_family"/>
    <property type="match status" value="1"/>
</dbReference>
<dbReference type="AlphaFoldDB" id="A0A5B8MEA2"/>
<dbReference type="Gene3D" id="3.30.1330.40">
    <property type="entry name" value="RutC-like"/>
    <property type="match status" value="1"/>
</dbReference>
<dbReference type="PANTHER" id="PTHR11803:SF39">
    <property type="entry name" value="2-IMINOBUTANOATE_2-IMINOPROPANOATE DEAMINASE"/>
    <property type="match status" value="1"/>
</dbReference>
<evidence type="ECO:0000313" key="2">
    <source>
        <dbReference type="EMBL" id="QDZ18948.1"/>
    </source>
</evidence>
<dbReference type="PANTHER" id="PTHR11803">
    <property type="entry name" value="2-IMINOBUTANOATE/2-IMINOPROPANOATE DEAMINASE RIDA"/>
    <property type="match status" value="1"/>
</dbReference>
<gene>
    <name evidence="2" type="ORF">A3770_02p14660</name>
</gene>
<evidence type="ECO:0000313" key="3">
    <source>
        <dbReference type="Proteomes" id="UP000316726"/>
    </source>
</evidence>
<dbReference type="SUPFAM" id="SSF55298">
    <property type="entry name" value="YjgF-like"/>
    <property type="match status" value="1"/>
</dbReference>
<sequence length="167" mass="17622">MGLRSASRGLVTRAKATWSTRNVSRRTRTIGTRARAVVCAARKEIISTDAAPGAVGPYSQAIKSGNMLFVSGCIPLVPGTTEFNSEAVEEQTDQALKNMGEILKAGGCSFDDVVKTTVLLADIKDFAAVNGVYAKYFPSNPPARSAFAVRELPLGAKVEIECIAAVA</sequence>
<dbReference type="STRING" id="1764295.A0A5B8MEA2"/>
<dbReference type="InterPro" id="IPR019897">
    <property type="entry name" value="RidA_CS"/>
</dbReference>
<dbReference type="GO" id="GO:0005829">
    <property type="term" value="C:cytosol"/>
    <property type="evidence" value="ECO:0007669"/>
    <property type="project" value="TreeGrafter"/>
</dbReference>
<name>A0A5B8MEA2_9CHLO</name>
<reference evidence="2 3" key="1">
    <citation type="submission" date="2018-07" db="EMBL/GenBank/DDBJ databases">
        <title>The complete nuclear genome of the prasinophyte Chloropicon primus (CCMP1205).</title>
        <authorList>
            <person name="Pombert J.-F."/>
            <person name="Otis C."/>
            <person name="Turmel M."/>
            <person name="Lemieux C."/>
        </authorList>
    </citation>
    <scope>NUCLEOTIDE SEQUENCE [LARGE SCALE GENOMIC DNA]</scope>
    <source>
        <strain evidence="2 3">CCMP1205</strain>
    </source>
</reference>
<dbReference type="PROSITE" id="PS01094">
    <property type="entry name" value="UPF0076"/>
    <property type="match status" value="1"/>
</dbReference>
<dbReference type="EMBL" id="CP031035">
    <property type="protein sequence ID" value="QDZ18948.1"/>
    <property type="molecule type" value="Genomic_DNA"/>
</dbReference>
<dbReference type="GO" id="GO:0019239">
    <property type="term" value="F:deaminase activity"/>
    <property type="evidence" value="ECO:0007669"/>
    <property type="project" value="TreeGrafter"/>
</dbReference>
<proteinExistence type="inferred from homology"/>
<dbReference type="FunFam" id="3.30.1330.40:FF:000001">
    <property type="entry name" value="L-PSP family endoribonuclease"/>
    <property type="match status" value="1"/>
</dbReference>
<dbReference type="InterPro" id="IPR035959">
    <property type="entry name" value="RutC-like_sf"/>
</dbReference>
<comment type="similarity">
    <text evidence="1">Belongs to the RutC family.</text>
</comment>
<dbReference type="NCBIfam" id="TIGR00004">
    <property type="entry name" value="Rid family detoxifying hydrolase"/>
    <property type="match status" value="1"/>
</dbReference>
<evidence type="ECO:0000256" key="1">
    <source>
        <dbReference type="ARBA" id="ARBA00010552"/>
    </source>
</evidence>